<evidence type="ECO:0000256" key="1">
    <source>
        <dbReference type="SAM" id="SignalP"/>
    </source>
</evidence>
<feature type="chain" id="PRO_5035247506" evidence="1">
    <location>
        <begin position="27"/>
        <end position="508"/>
    </location>
</feature>
<dbReference type="SUPFAM" id="SSF51445">
    <property type="entry name" value="(Trans)glycosidases"/>
    <property type="match status" value="1"/>
</dbReference>
<dbReference type="SUPFAM" id="SSF51011">
    <property type="entry name" value="Glycosyl hydrolase domain"/>
    <property type="match status" value="1"/>
</dbReference>
<feature type="signal peptide" evidence="1">
    <location>
        <begin position="1"/>
        <end position="26"/>
    </location>
</feature>
<dbReference type="Pfam" id="PF00128">
    <property type="entry name" value="Alpha-amylase"/>
    <property type="match status" value="1"/>
</dbReference>
<dbReference type="SMART" id="SM00642">
    <property type="entry name" value="Aamy"/>
    <property type="match status" value="1"/>
</dbReference>
<evidence type="ECO:0000313" key="3">
    <source>
        <dbReference type="EMBL" id="QTD52123.1"/>
    </source>
</evidence>
<keyword evidence="1" id="KW-0732">Signal</keyword>
<dbReference type="InterPro" id="IPR006047">
    <property type="entry name" value="GH13_cat_dom"/>
</dbReference>
<dbReference type="InterPro" id="IPR013780">
    <property type="entry name" value="Glyco_hydro_b"/>
</dbReference>
<protein>
    <submittedName>
        <fullName evidence="3">DUF3459 domain-containing protein</fullName>
    </submittedName>
</protein>
<accession>A0A8A4TRH4</accession>
<dbReference type="Proteomes" id="UP000663929">
    <property type="component" value="Chromosome"/>
</dbReference>
<dbReference type="KEGG" id="scor:J3U87_06580"/>
<dbReference type="RefSeq" id="WP_237382232.1">
    <property type="nucleotide sequence ID" value="NZ_CP071793.1"/>
</dbReference>
<dbReference type="PANTHER" id="PTHR10357">
    <property type="entry name" value="ALPHA-AMYLASE FAMILY MEMBER"/>
    <property type="match status" value="1"/>
</dbReference>
<name>A0A8A4TRH4_SULCO</name>
<feature type="domain" description="Glycosyl hydrolase family 13 catalytic" evidence="2">
    <location>
        <begin position="49"/>
        <end position="412"/>
    </location>
</feature>
<dbReference type="AlphaFoldDB" id="A0A8A4TRH4"/>
<evidence type="ECO:0000313" key="4">
    <source>
        <dbReference type="Proteomes" id="UP000663929"/>
    </source>
</evidence>
<gene>
    <name evidence="3" type="ORF">J3U87_06580</name>
</gene>
<dbReference type="GO" id="GO:0005975">
    <property type="term" value="P:carbohydrate metabolic process"/>
    <property type="evidence" value="ECO:0007669"/>
    <property type="project" value="InterPro"/>
</dbReference>
<proteinExistence type="predicted"/>
<evidence type="ECO:0000259" key="2">
    <source>
        <dbReference type="SMART" id="SM00642"/>
    </source>
</evidence>
<reference evidence="3" key="1">
    <citation type="submission" date="2021-03" db="EMBL/GenBank/DDBJ databases">
        <title>Acanthopleuribacteraceae sp. M133.</title>
        <authorList>
            <person name="Wang G."/>
        </authorList>
    </citation>
    <scope>NUCLEOTIDE SEQUENCE</scope>
    <source>
        <strain evidence="3">M133</strain>
    </source>
</reference>
<sequence>MRTYSRRLGRLALLSFLTLSICGSLASDRPPPRGTPVPTTDWSHDVLYFVVLDRFADGDPGNNRDVDIQAKGTFHGGDLVGLTRQLDELAELGITAVWITPVVKNIDHYVDGVGFPDWGYHGYWADDFYRIDDRFGTEAELKKLVDEAHRRGIKVVLDVVYNHCGYGAAYLKKDHANDWLRTGRRESPCGDDDLTSCLSGLPDFKTEKAEVADYLMKAHLGLAKRVGLDGFRLDTVKHVDHPFWREHRARCDRELGENFFLLGEVWGGDYKVLDDWFEHDEMDGGFDFSFVGSALAFVQGRGRTIAFSRYLMKRHRVRPGYQLAHYLSSHDVPGALFQLGGDKARFKLLVALQLTSVGLPTIYYGEEVGRLGGDWPDNRSDMPWGSRDIKPGKGVARDEDMRRFYRELIRLRREHPVLAVGGYQELHTAGDLLVFARTPAEGDATSQGPVVVAVNRGKVPAPAVVAKPESWTKPAARGLLSGAPVEVADGKLHFAVPPLGARVIAGRD</sequence>
<dbReference type="Gene3D" id="2.60.40.1180">
    <property type="entry name" value="Golgi alpha-mannosidase II"/>
    <property type="match status" value="1"/>
</dbReference>
<dbReference type="EMBL" id="CP071793">
    <property type="protein sequence ID" value="QTD52123.1"/>
    <property type="molecule type" value="Genomic_DNA"/>
</dbReference>
<dbReference type="GO" id="GO:0016798">
    <property type="term" value="F:hydrolase activity, acting on glycosyl bonds"/>
    <property type="evidence" value="ECO:0007669"/>
    <property type="project" value="UniProtKB-KW"/>
</dbReference>
<organism evidence="3 4">
    <name type="scientific">Sulfidibacter corallicola</name>
    <dbReference type="NCBI Taxonomy" id="2818388"/>
    <lineage>
        <taxon>Bacteria</taxon>
        <taxon>Pseudomonadati</taxon>
        <taxon>Acidobacteriota</taxon>
        <taxon>Holophagae</taxon>
        <taxon>Acanthopleuribacterales</taxon>
        <taxon>Acanthopleuribacteraceae</taxon>
        <taxon>Sulfidibacter</taxon>
    </lineage>
</organism>
<keyword evidence="4" id="KW-1185">Reference proteome</keyword>
<dbReference type="InterPro" id="IPR017853">
    <property type="entry name" value="GH"/>
</dbReference>
<dbReference type="Gene3D" id="3.20.20.80">
    <property type="entry name" value="Glycosidases"/>
    <property type="match status" value="1"/>
</dbReference>